<proteinExistence type="predicted"/>
<keyword evidence="3" id="KW-1185">Reference proteome</keyword>
<organism evidence="2 3">
    <name type="scientific">Aspergillus brasiliensis (strain CBS 101740 / IMI 381727 / IBT 21946)</name>
    <dbReference type="NCBI Taxonomy" id="767769"/>
    <lineage>
        <taxon>Eukaryota</taxon>
        <taxon>Fungi</taxon>
        <taxon>Dikarya</taxon>
        <taxon>Ascomycota</taxon>
        <taxon>Pezizomycotina</taxon>
        <taxon>Eurotiomycetes</taxon>
        <taxon>Eurotiomycetidae</taxon>
        <taxon>Eurotiales</taxon>
        <taxon>Aspergillaceae</taxon>
        <taxon>Aspergillus</taxon>
        <taxon>Aspergillus subgen. Circumdati</taxon>
    </lineage>
</organism>
<evidence type="ECO:0000256" key="1">
    <source>
        <dbReference type="SAM" id="MobiDB-lite"/>
    </source>
</evidence>
<sequence>MREGRAIRSGNDRLEGGRLLRDPQVPDSPINRRESNCWSVRDAPLAGQVSRPLLQALSNNQMKQIELQN</sequence>
<dbReference type="RefSeq" id="XP_067478413.1">
    <property type="nucleotide sequence ID" value="XM_067625120.1"/>
</dbReference>
<dbReference type="VEuPathDB" id="FungiDB:ASPBRDRAFT_44092"/>
<evidence type="ECO:0000313" key="2">
    <source>
        <dbReference type="EMBL" id="OJJ71165.1"/>
    </source>
</evidence>
<gene>
    <name evidence="2" type="ORF">ASPBRDRAFT_44092</name>
</gene>
<dbReference type="Proteomes" id="UP000184499">
    <property type="component" value="Unassembled WGS sequence"/>
</dbReference>
<protein>
    <submittedName>
        <fullName evidence="2">Uncharacterized protein</fullName>
    </submittedName>
</protein>
<reference evidence="3" key="1">
    <citation type="journal article" date="2017" name="Genome Biol.">
        <title>Comparative genomics reveals high biological diversity and specific adaptations in the industrially and medically important fungal genus Aspergillus.</title>
        <authorList>
            <person name="de Vries R.P."/>
            <person name="Riley R."/>
            <person name="Wiebenga A."/>
            <person name="Aguilar-Osorio G."/>
            <person name="Amillis S."/>
            <person name="Uchima C.A."/>
            <person name="Anderluh G."/>
            <person name="Asadollahi M."/>
            <person name="Askin M."/>
            <person name="Barry K."/>
            <person name="Battaglia E."/>
            <person name="Bayram O."/>
            <person name="Benocci T."/>
            <person name="Braus-Stromeyer S.A."/>
            <person name="Caldana C."/>
            <person name="Canovas D."/>
            <person name="Cerqueira G.C."/>
            <person name="Chen F."/>
            <person name="Chen W."/>
            <person name="Choi C."/>
            <person name="Clum A."/>
            <person name="Dos Santos R.A."/>
            <person name="Damasio A.R."/>
            <person name="Diallinas G."/>
            <person name="Emri T."/>
            <person name="Fekete E."/>
            <person name="Flipphi M."/>
            <person name="Freyberg S."/>
            <person name="Gallo A."/>
            <person name="Gournas C."/>
            <person name="Habgood R."/>
            <person name="Hainaut M."/>
            <person name="Harispe M.L."/>
            <person name="Henrissat B."/>
            <person name="Hilden K.S."/>
            <person name="Hope R."/>
            <person name="Hossain A."/>
            <person name="Karabika E."/>
            <person name="Karaffa L."/>
            <person name="Karanyi Z."/>
            <person name="Krasevec N."/>
            <person name="Kuo A."/>
            <person name="Kusch H."/>
            <person name="LaButti K."/>
            <person name="Lagendijk E.L."/>
            <person name="Lapidus A."/>
            <person name="Levasseur A."/>
            <person name="Lindquist E."/>
            <person name="Lipzen A."/>
            <person name="Logrieco A.F."/>
            <person name="MacCabe A."/>
            <person name="Maekelae M.R."/>
            <person name="Malavazi I."/>
            <person name="Melin P."/>
            <person name="Meyer V."/>
            <person name="Mielnichuk N."/>
            <person name="Miskei M."/>
            <person name="Molnar A.P."/>
            <person name="Mule G."/>
            <person name="Ngan C.Y."/>
            <person name="Orejas M."/>
            <person name="Orosz E."/>
            <person name="Ouedraogo J.P."/>
            <person name="Overkamp K.M."/>
            <person name="Park H.-S."/>
            <person name="Perrone G."/>
            <person name="Piumi F."/>
            <person name="Punt P.J."/>
            <person name="Ram A.F."/>
            <person name="Ramon A."/>
            <person name="Rauscher S."/>
            <person name="Record E."/>
            <person name="Riano-Pachon D.M."/>
            <person name="Robert V."/>
            <person name="Roehrig J."/>
            <person name="Ruller R."/>
            <person name="Salamov A."/>
            <person name="Salih N.S."/>
            <person name="Samson R.A."/>
            <person name="Sandor E."/>
            <person name="Sanguinetti M."/>
            <person name="Schuetze T."/>
            <person name="Sepcic K."/>
            <person name="Shelest E."/>
            <person name="Sherlock G."/>
            <person name="Sophianopoulou V."/>
            <person name="Squina F.M."/>
            <person name="Sun H."/>
            <person name="Susca A."/>
            <person name="Todd R.B."/>
            <person name="Tsang A."/>
            <person name="Unkles S.E."/>
            <person name="van de Wiele N."/>
            <person name="van Rossen-Uffink D."/>
            <person name="Oliveira J.V."/>
            <person name="Vesth T.C."/>
            <person name="Visser J."/>
            <person name="Yu J.-H."/>
            <person name="Zhou M."/>
            <person name="Andersen M.R."/>
            <person name="Archer D.B."/>
            <person name="Baker S.E."/>
            <person name="Benoit I."/>
            <person name="Brakhage A.A."/>
            <person name="Braus G.H."/>
            <person name="Fischer R."/>
            <person name="Frisvad J.C."/>
            <person name="Goldman G.H."/>
            <person name="Houbraken J."/>
            <person name="Oakley B."/>
            <person name="Pocsi I."/>
            <person name="Scazzocchio C."/>
            <person name="Seiboth B."/>
            <person name="vanKuyk P.A."/>
            <person name="Wortman J."/>
            <person name="Dyer P.S."/>
            <person name="Grigoriev I.V."/>
        </authorList>
    </citation>
    <scope>NUCLEOTIDE SEQUENCE [LARGE SCALE GENOMIC DNA]</scope>
    <source>
        <strain evidence="3">CBS 101740 / IMI 381727 / IBT 21946</strain>
    </source>
</reference>
<accession>A0A1L9UHL8</accession>
<name>A0A1L9UHL8_ASPBC</name>
<dbReference type="EMBL" id="KV878685">
    <property type="protein sequence ID" value="OJJ71165.1"/>
    <property type="molecule type" value="Genomic_DNA"/>
</dbReference>
<dbReference type="AlphaFoldDB" id="A0A1L9UHL8"/>
<feature type="region of interest" description="Disordered" evidence="1">
    <location>
        <begin position="1"/>
        <end position="35"/>
    </location>
</feature>
<dbReference type="GeneID" id="93577608"/>
<evidence type="ECO:0000313" key="3">
    <source>
        <dbReference type="Proteomes" id="UP000184499"/>
    </source>
</evidence>
<feature type="compositionally biased region" description="Basic and acidic residues" evidence="1">
    <location>
        <begin position="1"/>
        <end position="21"/>
    </location>
</feature>